<dbReference type="OrthoDB" id="6366319at2759"/>
<accession>A0A4C1YW93</accession>
<evidence type="ECO:0000313" key="2">
    <source>
        <dbReference type="EMBL" id="GBP80711.1"/>
    </source>
</evidence>
<dbReference type="AlphaFoldDB" id="A0A4C1YW93"/>
<feature type="compositionally biased region" description="Low complexity" evidence="1">
    <location>
        <begin position="378"/>
        <end position="394"/>
    </location>
</feature>
<feature type="region of interest" description="Disordered" evidence="1">
    <location>
        <begin position="209"/>
        <end position="242"/>
    </location>
</feature>
<evidence type="ECO:0000313" key="3">
    <source>
        <dbReference type="Proteomes" id="UP000299102"/>
    </source>
</evidence>
<gene>
    <name evidence="2" type="ORF">EVAR_53079_1</name>
</gene>
<evidence type="ECO:0000256" key="1">
    <source>
        <dbReference type="SAM" id="MobiDB-lite"/>
    </source>
</evidence>
<dbReference type="Proteomes" id="UP000299102">
    <property type="component" value="Unassembled WGS sequence"/>
</dbReference>
<organism evidence="2 3">
    <name type="scientific">Eumeta variegata</name>
    <name type="common">Bagworm moth</name>
    <name type="synonym">Eumeta japonica</name>
    <dbReference type="NCBI Taxonomy" id="151549"/>
    <lineage>
        <taxon>Eukaryota</taxon>
        <taxon>Metazoa</taxon>
        <taxon>Ecdysozoa</taxon>
        <taxon>Arthropoda</taxon>
        <taxon>Hexapoda</taxon>
        <taxon>Insecta</taxon>
        <taxon>Pterygota</taxon>
        <taxon>Neoptera</taxon>
        <taxon>Endopterygota</taxon>
        <taxon>Lepidoptera</taxon>
        <taxon>Glossata</taxon>
        <taxon>Ditrysia</taxon>
        <taxon>Tineoidea</taxon>
        <taxon>Psychidae</taxon>
        <taxon>Oiketicinae</taxon>
        <taxon>Eumeta</taxon>
    </lineage>
</organism>
<name>A0A4C1YW93_EUMVA</name>
<protein>
    <submittedName>
        <fullName evidence="2">Uncharacterized protein</fullName>
    </submittedName>
</protein>
<feature type="compositionally biased region" description="Polar residues" evidence="1">
    <location>
        <begin position="221"/>
        <end position="242"/>
    </location>
</feature>
<comment type="caution">
    <text evidence="2">The sequence shown here is derived from an EMBL/GenBank/DDBJ whole genome shotgun (WGS) entry which is preliminary data.</text>
</comment>
<proteinExistence type="predicted"/>
<dbReference type="EMBL" id="BGZK01001477">
    <property type="protein sequence ID" value="GBP80711.1"/>
    <property type="molecule type" value="Genomic_DNA"/>
</dbReference>
<reference evidence="2 3" key="1">
    <citation type="journal article" date="2019" name="Commun. Biol.">
        <title>The bagworm genome reveals a unique fibroin gene that provides high tensile strength.</title>
        <authorList>
            <person name="Kono N."/>
            <person name="Nakamura H."/>
            <person name="Ohtoshi R."/>
            <person name="Tomita M."/>
            <person name="Numata K."/>
            <person name="Arakawa K."/>
        </authorList>
    </citation>
    <scope>NUCLEOTIDE SEQUENCE [LARGE SCALE GENOMIC DNA]</scope>
</reference>
<sequence>MYDVPTLRPCWRFCARRIPPPKRVHEVHQASRDSVAPIDEYEYMSRPSNRFIYEKLHYQLGYIKMDVMNTNEEHCITNDYVLEESNTDLCCNESYSSNMESQEQLGNEFDNDFETASDEDDLKIDLQKSFPGCYKSDQSYSSSTYSEITNEELQASALCQFMDILNDLDEVLDKSLLACLDDSTKFSDSDEDDVICKSNFNSDDNTYLNNMGHSSSRDDSTQVILSNSSDSPQSTSVSEEQIVSQCERPRILNLGRSKSFTSLTTDCREPLTFSVAQTSTDNDEVRSSMRRLDPILLPAITTQEQLTLPVILFLEHHVNMRPTSAPIQLQVTATNLTGDVTSGPLIVGRRTLLMNRALSSPSPGNVALNGDWRNTMNSAARSTSASSSSSESLSGLPPLQPTVLPEER</sequence>
<feature type="region of interest" description="Disordered" evidence="1">
    <location>
        <begin position="378"/>
        <end position="408"/>
    </location>
</feature>
<keyword evidence="3" id="KW-1185">Reference proteome</keyword>